<dbReference type="Proteomes" id="UP000241769">
    <property type="component" value="Unassembled WGS sequence"/>
</dbReference>
<proteinExistence type="predicted"/>
<name>A0A2P6N805_9EUKA</name>
<gene>
    <name evidence="1" type="ORF">PROFUN_10767</name>
</gene>
<accession>A0A2P6N805</accession>
<dbReference type="EMBL" id="MDYQ01000162">
    <property type="protein sequence ID" value="PRP80084.1"/>
    <property type="molecule type" value="Genomic_DNA"/>
</dbReference>
<dbReference type="AlphaFoldDB" id="A0A2P6N805"/>
<keyword evidence="2" id="KW-1185">Reference proteome</keyword>
<evidence type="ECO:0000313" key="1">
    <source>
        <dbReference type="EMBL" id="PRP80084.1"/>
    </source>
</evidence>
<organism evidence="1 2">
    <name type="scientific">Planoprotostelium fungivorum</name>
    <dbReference type="NCBI Taxonomy" id="1890364"/>
    <lineage>
        <taxon>Eukaryota</taxon>
        <taxon>Amoebozoa</taxon>
        <taxon>Evosea</taxon>
        <taxon>Variosea</taxon>
        <taxon>Cavosteliida</taxon>
        <taxon>Cavosteliaceae</taxon>
        <taxon>Planoprotostelium</taxon>
    </lineage>
</organism>
<protein>
    <submittedName>
        <fullName evidence="1">Uncharacterized protein</fullName>
    </submittedName>
</protein>
<reference evidence="1 2" key="1">
    <citation type="journal article" date="2018" name="Genome Biol. Evol.">
        <title>Multiple Roots of Fruiting Body Formation in Amoebozoa.</title>
        <authorList>
            <person name="Hillmann F."/>
            <person name="Forbes G."/>
            <person name="Novohradska S."/>
            <person name="Ferling I."/>
            <person name="Riege K."/>
            <person name="Groth M."/>
            <person name="Westermann M."/>
            <person name="Marz M."/>
            <person name="Spaller T."/>
            <person name="Winckler T."/>
            <person name="Schaap P."/>
            <person name="Glockner G."/>
        </authorList>
    </citation>
    <scope>NUCLEOTIDE SEQUENCE [LARGE SCALE GENOMIC DNA]</scope>
    <source>
        <strain evidence="1 2">Jena</strain>
    </source>
</reference>
<dbReference type="InParanoid" id="A0A2P6N805"/>
<sequence length="122" mass="14111">MEHEFFERMGNTVDKLVQYVGELQSARKDNLNMTDDHTQQILPVLRQLEEEAIDTIRAINEEVHATEDFELLELVREVEVNIWNGVYENERYFYPESSYAQLPEGLTAAEYANVTPEASVDG</sequence>
<comment type="caution">
    <text evidence="1">The sequence shown here is derived from an EMBL/GenBank/DDBJ whole genome shotgun (WGS) entry which is preliminary data.</text>
</comment>
<evidence type="ECO:0000313" key="2">
    <source>
        <dbReference type="Proteomes" id="UP000241769"/>
    </source>
</evidence>